<evidence type="ECO:0000256" key="2">
    <source>
        <dbReference type="ARBA" id="ARBA00005811"/>
    </source>
</evidence>
<dbReference type="Gene3D" id="3.30.420.270">
    <property type="match status" value="1"/>
</dbReference>
<evidence type="ECO:0000256" key="3">
    <source>
        <dbReference type="ARBA" id="ARBA00022475"/>
    </source>
</evidence>
<dbReference type="PANTHER" id="PTHR30558">
    <property type="entry name" value="EXBD MEMBRANE COMPONENT OF PMF-DRIVEN MACROMOLECULE IMPORT SYSTEM"/>
    <property type="match status" value="1"/>
</dbReference>
<organism evidence="8 9">
    <name type="scientific">Flavobacterium defluvii</name>
    <dbReference type="NCBI Taxonomy" id="370979"/>
    <lineage>
        <taxon>Bacteria</taxon>
        <taxon>Pseudomonadati</taxon>
        <taxon>Bacteroidota</taxon>
        <taxon>Flavobacteriia</taxon>
        <taxon>Flavobacteriales</taxon>
        <taxon>Flavobacteriaceae</taxon>
        <taxon>Flavobacterium</taxon>
    </lineage>
</organism>
<reference evidence="9" key="1">
    <citation type="submission" date="2016-11" db="EMBL/GenBank/DDBJ databases">
        <authorList>
            <person name="Varghese N."/>
            <person name="Submissions S."/>
        </authorList>
    </citation>
    <scope>NUCLEOTIDE SEQUENCE [LARGE SCALE GENOMIC DNA]</scope>
    <source>
        <strain evidence="9">DSM 17963</strain>
    </source>
</reference>
<dbReference type="GO" id="GO:0005886">
    <property type="term" value="C:plasma membrane"/>
    <property type="evidence" value="ECO:0007669"/>
    <property type="project" value="UniProtKB-SubCell"/>
</dbReference>
<dbReference type="Proteomes" id="UP000184071">
    <property type="component" value="Unassembled WGS sequence"/>
</dbReference>
<keyword evidence="5" id="KW-1133">Transmembrane helix</keyword>
<keyword evidence="7" id="KW-0653">Protein transport</keyword>
<dbReference type="Pfam" id="PF02472">
    <property type="entry name" value="ExbD"/>
    <property type="match status" value="1"/>
</dbReference>
<protein>
    <submittedName>
        <fullName evidence="8">Biopolymer transport protein ExbD</fullName>
    </submittedName>
</protein>
<keyword evidence="6" id="KW-0472">Membrane</keyword>
<keyword evidence="4 7" id="KW-0812">Transmembrane</keyword>
<dbReference type="PANTHER" id="PTHR30558:SF3">
    <property type="entry name" value="BIOPOLYMER TRANSPORT PROTEIN EXBD-RELATED"/>
    <property type="match status" value="1"/>
</dbReference>
<keyword evidence="3" id="KW-1003">Cell membrane</keyword>
<sequence length="131" mass="14943">MSIKRKRRFHAEVATSSLSDIMFFLLLFFLIISTLANPNVIKMTLPKAKSNEKTNKQLISLSVTEDKQFYIDKQQVPFEELETTLMNKIGADKTQTVVVRIPFNLQVQDLVDVLQIGVKNNLKFVIATSPK</sequence>
<dbReference type="GO" id="GO:0022857">
    <property type="term" value="F:transmembrane transporter activity"/>
    <property type="evidence" value="ECO:0007669"/>
    <property type="project" value="InterPro"/>
</dbReference>
<accession>A0A1M5W7S6</accession>
<evidence type="ECO:0000256" key="7">
    <source>
        <dbReference type="RuleBase" id="RU003879"/>
    </source>
</evidence>
<evidence type="ECO:0000256" key="4">
    <source>
        <dbReference type="ARBA" id="ARBA00022692"/>
    </source>
</evidence>
<dbReference type="GO" id="GO:0015031">
    <property type="term" value="P:protein transport"/>
    <property type="evidence" value="ECO:0007669"/>
    <property type="project" value="UniProtKB-KW"/>
</dbReference>
<dbReference type="RefSeq" id="WP_073418224.1">
    <property type="nucleotide sequence ID" value="NZ_FQWC01000013.1"/>
</dbReference>
<dbReference type="STRING" id="370979.SAMN05443663_11313"/>
<comment type="subcellular location">
    <subcellularLocation>
        <location evidence="1">Cell membrane</location>
        <topology evidence="1">Single-pass membrane protein</topology>
    </subcellularLocation>
    <subcellularLocation>
        <location evidence="7">Cell membrane</location>
        <topology evidence="7">Single-pass type II membrane protein</topology>
    </subcellularLocation>
</comment>
<name>A0A1M5W7S6_9FLAO</name>
<evidence type="ECO:0000256" key="5">
    <source>
        <dbReference type="ARBA" id="ARBA00022989"/>
    </source>
</evidence>
<keyword evidence="9" id="KW-1185">Reference proteome</keyword>
<evidence type="ECO:0000313" key="8">
    <source>
        <dbReference type="EMBL" id="SHH83536.1"/>
    </source>
</evidence>
<comment type="similarity">
    <text evidence="2 7">Belongs to the ExbD/TolR family.</text>
</comment>
<dbReference type="AlphaFoldDB" id="A0A1M5W7S6"/>
<keyword evidence="7" id="KW-0813">Transport</keyword>
<dbReference type="EMBL" id="FQWC01000013">
    <property type="protein sequence ID" value="SHH83536.1"/>
    <property type="molecule type" value="Genomic_DNA"/>
</dbReference>
<evidence type="ECO:0000256" key="1">
    <source>
        <dbReference type="ARBA" id="ARBA00004162"/>
    </source>
</evidence>
<evidence type="ECO:0000256" key="6">
    <source>
        <dbReference type="ARBA" id="ARBA00023136"/>
    </source>
</evidence>
<gene>
    <name evidence="8" type="ORF">SAMN05443663_11313</name>
</gene>
<evidence type="ECO:0000313" key="9">
    <source>
        <dbReference type="Proteomes" id="UP000184071"/>
    </source>
</evidence>
<dbReference type="OrthoDB" id="1375727at2"/>
<dbReference type="InterPro" id="IPR003400">
    <property type="entry name" value="ExbD"/>
</dbReference>
<proteinExistence type="inferred from homology"/>